<dbReference type="AlphaFoldDB" id="A0A078B4C9"/>
<feature type="region of interest" description="Disordered" evidence="2">
    <location>
        <begin position="138"/>
        <end position="168"/>
    </location>
</feature>
<evidence type="ECO:0000313" key="3">
    <source>
        <dbReference type="EMBL" id="CDW89116.1"/>
    </source>
</evidence>
<dbReference type="Proteomes" id="UP000039865">
    <property type="component" value="Unassembled WGS sequence"/>
</dbReference>
<evidence type="ECO:0000313" key="4">
    <source>
        <dbReference type="Proteomes" id="UP000039865"/>
    </source>
</evidence>
<name>A0A078B4C9_STYLE</name>
<feature type="coiled-coil region" evidence="1">
    <location>
        <begin position="198"/>
        <end position="250"/>
    </location>
</feature>
<dbReference type="InParanoid" id="A0A078B4C9"/>
<dbReference type="EMBL" id="CCKQ01017245">
    <property type="protein sequence ID" value="CDW89116.1"/>
    <property type="molecule type" value="Genomic_DNA"/>
</dbReference>
<feature type="compositionally biased region" description="Polar residues" evidence="2">
    <location>
        <begin position="143"/>
        <end position="152"/>
    </location>
</feature>
<evidence type="ECO:0000256" key="1">
    <source>
        <dbReference type="SAM" id="Coils"/>
    </source>
</evidence>
<reference evidence="3 4" key="1">
    <citation type="submission" date="2014-06" db="EMBL/GenBank/DDBJ databases">
        <authorList>
            <person name="Swart Estienne"/>
        </authorList>
    </citation>
    <scope>NUCLEOTIDE SEQUENCE [LARGE SCALE GENOMIC DNA]</scope>
    <source>
        <strain evidence="3 4">130c</strain>
    </source>
</reference>
<feature type="compositionally biased region" description="Low complexity" evidence="2">
    <location>
        <begin position="153"/>
        <end position="168"/>
    </location>
</feature>
<protein>
    <submittedName>
        <fullName evidence="3">Uncharacterized protein</fullName>
    </submittedName>
</protein>
<gene>
    <name evidence="3" type="primary">Contig14664.g15621</name>
    <name evidence="3" type="ORF">STYLEM_18245</name>
</gene>
<sequence length="405" mass="46772">MTFRQSIPTLLKEIDQISVEPYEQESLYGDILQSIKGQNFKNTNLGESTILLNQSFLENPHLKQLTDLRALLDMEISKTDFYLKQSICDQEQAKKRTVQIALRNFHKSFVTVIGQEEYKDIIKYTFLENSDYLESIFKPPQSFPSSRKQTGNQPSTQQIEQQNQSQFDQAKIYSSKTDGSDTVIYYGSQMSNQNQQQLQQHNKIKEKLGQNLKEIQAKIGKLTENNQKQIQQLKDQENTSKQQLAQLRLVFSEKLKEIQSKMLAREQQYNEKLQSIVTNLNKQSEIINKYIELLQSNQIQESQLLDGSIKIEFADIESLLMEFRKKFNKDIEFILNQKLNQLMDVNNDEIAHNINMDTNSADANNPYLIDQNFSNLNSTLQSQIGGGNFQSINKSNQGLGSVQNQ</sequence>
<organism evidence="3 4">
    <name type="scientific">Stylonychia lemnae</name>
    <name type="common">Ciliate</name>
    <dbReference type="NCBI Taxonomy" id="5949"/>
    <lineage>
        <taxon>Eukaryota</taxon>
        <taxon>Sar</taxon>
        <taxon>Alveolata</taxon>
        <taxon>Ciliophora</taxon>
        <taxon>Intramacronucleata</taxon>
        <taxon>Spirotrichea</taxon>
        <taxon>Stichotrichia</taxon>
        <taxon>Sporadotrichida</taxon>
        <taxon>Oxytrichidae</taxon>
        <taxon>Stylonychinae</taxon>
        <taxon>Stylonychia</taxon>
    </lineage>
</organism>
<keyword evidence="4" id="KW-1185">Reference proteome</keyword>
<keyword evidence="1" id="KW-0175">Coiled coil</keyword>
<evidence type="ECO:0000256" key="2">
    <source>
        <dbReference type="SAM" id="MobiDB-lite"/>
    </source>
</evidence>
<accession>A0A078B4C9</accession>
<proteinExistence type="predicted"/>